<proteinExistence type="predicted"/>
<keyword evidence="1" id="KW-0805">Transcription regulation</keyword>
<evidence type="ECO:0000259" key="4">
    <source>
        <dbReference type="PROSITE" id="PS01124"/>
    </source>
</evidence>
<dbReference type="RefSeq" id="WP_338264651.1">
    <property type="nucleotide sequence ID" value="NZ_AP027271.1"/>
</dbReference>
<dbReference type="SMART" id="SM00342">
    <property type="entry name" value="HTH_ARAC"/>
    <property type="match status" value="1"/>
</dbReference>
<organism evidence="5 6">
    <name type="scientific">Marinomonas pontica</name>
    <dbReference type="NCBI Taxonomy" id="264739"/>
    <lineage>
        <taxon>Bacteria</taxon>
        <taxon>Pseudomonadati</taxon>
        <taxon>Pseudomonadota</taxon>
        <taxon>Gammaproteobacteria</taxon>
        <taxon>Oceanospirillales</taxon>
        <taxon>Oceanospirillaceae</taxon>
        <taxon>Marinomonas</taxon>
    </lineage>
</organism>
<dbReference type="Gene3D" id="1.10.10.60">
    <property type="entry name" value="Homeodomain-like"/>
    <property type="match status" value="1"/>
</dbReference>
<evidence type="ECO:0000313" key="5">
    <source>
        <dbReference type="EMBL" id="BDX01426.1"/>
    </source>
</evidence>
<evidence type="ECO:0000256" key="3">
    <source>
        <dbReference type="ARBA" id="ARBA00023163"/>
    </source>
</evidence>
<dbReference type="InterPro" id="IPR018060">
    <property type="entry name" value="HTH_AraC"/>
</dbReference>
<gene>
    <name evidence="5" type="ORF">MACH16_01740</name>
</gene>
<dbReference type="SUPFAM" id="SSF51182">
    <property type="entry name" value="RmlC-like cupins"/>
    <property type="match status" value="1"/>
</dbReference>
<feature type="domain" description="HTH araC/xylS-type" evidence="4">
    <location>
        <begin position="172"/>
        <end position="269"/>
    </location>
</feature>
<evidence type="ECO:0000313" key="6">
    <source>
        <dbReference type="Proteomes" id="UP001307608"/>
    </source>
</evidence>
<accession>A0ABM8FBL0</accession>
<dbReference type="InterPro" id="IPR014710">
    <property type="entry name" value="RmlC-like_jellyroll"/>
</dbReference>
<sequence length="269" mass="30496">MNTAQMKGTHSEIRRNLISTQHGEHLHDFSQILIGWQGKMTCELPSSARALSRGQFAFAPNDIPHLFSGQTQDCELLVVDIHQQDPLMTYIKDSAGVSLDTLMRSSAMFSQLPVEMMGCLEFAAKQLHQAPNALRRRISTQMLPMLLLQITDIVAEQDRAWRSVTHQRLDLAVFNALIDKQLDQTFSNEWLAHYFNMSTSHFYVVCQAQLGMSPQKYILARKLQHADSLIKSTSIPISILADRYGFSSVSSFSRAYRKVIGRSPLQARR</sequence>
<dbReference type="SUPFAM" id="SSF46689">
    <property type="entry name" value="Homeodomain-like"/>
    <property type="match status" value="2"/>
</dbReference>
<name>A0ABM8FBL0_9GAMM</name>
<dbReference type="PROSITE" id="PS01124">
    <property type="entry name" value="HTH_ARAC_FAMILY_2"/>
    <property type="match status" value="1"/>
</dbReference>
<protein>
    <recommendedName>
        <fullName evidence="4">HTH araC/xylS-type domain-containing protein</fullName>
    </recommendedName>
</protein>
<dbReference type="InterPro" id="IPR050204">
    <property type="entry name" value="AraC_XylS_family_regulators"/>
</dbReference>
<dbReference type="PANTHER" id="PTHR46796">
    <property type="entry name" value="HTH-TYPE TRANSCRIPTIONAL ACTIVATOR RHAS-RELATED"/>
    <property type="match status" value="1"/>
</dbReference>
<dbReference type="InterPro" id="IPR009057">
    <property type="entry name" value="Homeodomain-like_sf"/>
</dbReference>
<dbReference type="Gene3D" id="2.60.120.10">
    <property type="entry name" value="Jelly Rolls"/>
    <property type="match status" value="1"/>
</dbReference>
<keyword evidence="6" id="KW-1185">Reference proteome</keyword>
<dbReference type="InterPro" id="IPR011051">
    <property type="entry name" value="RmlC_Cupin_sf"/>
</dbReference>
<dbReference type="Pfam" id="PF12833">
    <property type="entry name" value="HTH_18"/>
    <property type="match status" value="1"/>
</dbReference>
<keyword evidence="2" id="KW-0238">DNA-binding</keyword>
<dbReference type="Proteomes" id="UP001307608">
    <property type="component" value="Chromosome"/>
</dbReference>
<dbReference type="PANTHER" id="PTHR46796:SF10">
    <property type="entry name" value="TRANSCRIPTIONAL ACTIVATOR FEAR"/>
    <property type="match status" value="1"/>
</dbReference>
<reference evidence="5 6" key="1">
    <citation type="submission" date="2023-01" db="EMBL/GenBank/DDBJ databases">
        <title>Complete genome sequence of Marinomonas pontica strain 200518_36.</title>
        <authorList>
            <person name="Ueki S."/>
            <person name="Gajardo G."/>
            <person name="Maruyama F."/>
        </authorList>
    </citation>
    <scope>NUCLEOTIDE SEQUENCE [LARGE SCALE GENOMIC DNA]</scope>
    <source>
        <strain evidence="5 6">200518_36</strain>
    </source>
</reference>
<evidence type="ECO:0000256" key="2">
    <source>
        <dbReference type="ARBA" id="ARBA00023125"/>
    </source>
</evidence>
<evidence type="ECO:0000256" key="1">
    <source>
        <dbReference type="ARBA" id="ARBA00023015"/>
    </source>
</evidence>
<dbReference type="EMBL" id="AP027271">
    <property type="protein sequence ID" value="BDX01426.1"/>
    <property type="molecule type" value="Genomic_DNA"/>
</dbReference>
<keyword evidence="3" id="KW-0804">Transcription</keyword>